<feature type="non-terminal residue" evidence="11">
    <location>
        <position position="192"/>
    </location>
</feature>
<evidence type="ECO:0000256" key="3">
    <source>
        <dbReference type="ARBA" id="ARBA00022448"/>
    </source>
</evidence>
<evidence type="ECO:0000259" key="10">
    <source>
        <dbReference type="PROSITE" id="PS50928"/>
    </source>
</evidence>
<dbReference type="CDD" id="cd06261">
    <property type="entry name" value="TM_PBP2"/>
    <property type="match status" value="1"/>
</dbReference>
<name>A0A0F9H527_9ZZZZ</name>
<evidence type="ECO:0000256" key="8">
    <source>
        <dbReference type="ARBA" id="ARBA00023136"/>
    </source>
</evidence>
<evidence type="ECO:0000313" key="11">
    <source>
        <dbReference type="EMBL" id="KKL70357.1"/>
    </source>
</evidence>
<evidence type="ECO:0000256" key="5">
    <source>
        <dbReference type="ARBA" id="ARBA00022597"/>
    </source>
</evidence>
<evidence type="ECO:0000256" key="7">
    <source>
        <dbReference type="ARBA" id="ARBA00022989"/>
    </source>
</evidence>
<dbReference type="InterPro" id="IPR000515">
    <property type="entry name" value="MetI-like"/>
</dbReference>
<feature type="domain" description="ABC transmembrane type-1" evidence="10">
    <location>
        <begin position="42"/>
        <end position="192"/>
    </location>
</feature>
<accession>A0A0F9H527</accession>
<gene>
    <name evidence="11" type="ORF">LCGC14_2105700</name>
</gene>
<dbReference type="PANTHER" id="PTHR32243:SF50">
    <property type="entry name" value="MALTOSE_MALTODEXTRIN TRANSPORT SYSTEM PERMEASE PROTEIN MALG"/>
    <property type="match status" value="1"/>
</dbReference>
<evidence type="ECO:0000256" key="9">
    <source>
        <dbReference type="SAM" id="Phobius"/>
    </source>
</evidence>
<comment type="subcellular location">
    <subcellularLocation>
        <location evidence="1">Cell membrane</location>
        <topology evidence="1">Multi-pass membrane protein</topology>
    </subcellularLocation>
</comment>
<feature type="transmembrane region" description="Helical" evidence="9">
    <location>
        <begin position="154"/>
        <end position="179"/>
    </location>
</feature>
<comment type="similarity">
    <text evidence="2">Belongs to the binding-protein-dependent transport system permease family. MalFG subfamily.</text>
</comment>
<dbReference type="PROSITE" id="PS50928">
    <property type="entry name" value="ABC_TM1"/>
    <property type="match status" value="1"/>
</dbReference>
<dbReference type="SUPFAM" id="SSF161098">
    <property type="entry name" value="MetI-like"/>
    <property type="match status" value="1"/>
</dbReference>
<evidence type="ECO:0000256" key="6">
    <source>
        <dbReference type="ARBA" id="ARBA00022692"/>
    </source>
</evidence>
<dbReference type="PANTHER" id="PTHR32243">
    <property type="entry name" value="MALTOSE TRANSPORT SYSTEM PERMEASE-RELATED"/>
    <property type="match status" value="1"/>
</dbReference>
<keyword evidence="5" id="KW-0762">Sugar transport</keyword>
<evidence type="ECO:0000256" key="1">
    <source>
        <dbReference type="ARBA" id="ARBA00004651"/>
    </source>
</evidence>
<dbReference type="EMBL" id="LAZR01025922">
    <property type="protein sequence ID" value="KKL70357.1"/>
    <property type="molecule type" value="Genomic_DNA"/>
</dbReference>
<comment type="caution">
    <text evidence="11">The sequence shown here is derived from an EMBL/GenBank/DDBJ whole genome shotgun (WGS) entry which is preliminary data.</text>
</comment>
<dbReference type="GO" id="GO:0005886">
    <property type="term" value="C:plasma membrane"/>
    <property type="evidence" value="ECO:0007669"/>
    <property type="project" value="UniProtKB-SubCell"/>
</dbReference>
<evidence type="ECO:0000256" key="2">
    <source>
        <dbReference type="ARBA" id="ARBA00009047"/>
    </source>
</evidence>
<keyword evidence="6 9" id="KW-0812">Transmembrane</keyword>
<dbReference type="InterPro" id="IPR035906">
    <property type="entry name" value="MetI-like_sf"/>
</dbReference>
<feature type="transmembrane region" description="Helical" evidence="9">
    <location>
        <begin position="46"/>
        <end position="67"/>
    </location>
</feature>
<feature type="transmembrane region" description="Helical" evidence="9">
    <location>
        <begin position="111"/>
        <end position="133"/>
    </location>
</feature>
<evidence type="ECO:0000256" key="4">
    <source>
        <dbReference type="ARBA" id="ARBA00022475"/>
    </source>
</evidence>
<keyword evidence="7 9" id="KW-1133">Transmembrane helix</keyword>
<proteinExistence type="inferred from homology"/>
<keyword evidence="4" id="KW-1003">Cell membrane</keyword>
<organism evidence="11">
    <name type="scientific">marine sediment metagenome</name>
    <dbReference type="NCBI Taxonomy" id="412755"/>
    <lineage>
        <taxon>unclassified sequences</taxon>
        <taxon>metagenomes</taxon>
        <taxon>ecological metagenomes</taxon>
    </lineage>
</organism>
<dbReference type="GO" id="GO:0055085">
    <property type="term" value="P:transmembrane transport"/>
    <property type="evidence" value="ECO:0007669"/>
    <property type="project" value="InterPro"/>
</dbReference>
<reference evidence="11" key="1">
    <citation type="journal article" date="2015" name="Nature">
        <title>Complex archaea that bridge the gap between prokaryotes and eukaryotes.</title>
        <authorList>
            <person name="Spang A."/>
            <person name="Saw J.H."/>
            <person name="Jorgensen S.L."/>
            <person name="Zaremba-Niedzwiedzka K."/>
            <person name="Martijn J."/>
            <person name="Lind A.E."/>
            <person name="van Eijk R."/>
            <person name="Schleper C."/>
            <person name="Guy L."/>
            <person name="Ettema T.J."/>
        </authorList>
    </citation>
    <scope>NUCLEOTIDE SEQUENCE</scope>
</reference>
<protein>
    <recommendedName>
        <fullName evidence="10">ABC transmembrane type-1 domain-containing protein</fullName>
    </recommendedName>
</protein>
<keyword evidence="3" id="KW-0813">Transport</keyword>
<dbReference type="Gene3D" id="1.10.3720.10">
    <property type="entry name" value="MetI-like"/>
    <property type="match status" value="1"/>
</dbReference>
<sequence length="192" mass="21815">MVSTSFKPLQEIFVFPPTFLPDEYTLANFERLFEQTRFLTYFRNSVFISLATVVFTITIGSAGAYSLTRFKFYGREKIAGLILFTYMFAPIMIIIPFYVLIKKIGLANTHIALIMAYTAFCLPFSLWLLRAFFQSIPLALEMAALIDGASRLQAVIYVVLPLALPGIIATSIFTFILAWNDYIFVRILIPSD</sequence>
<keyword evidence="8 9" id="KW-0472">Membrane</keyword>
<dbReference type="AlphaFoldDB" id="A0A0F9H527"/>
<dbReference type="Pfam" id="PF00528">
    <property type="entry name" value="BPD_transp_1"/>
    <property type="match status" value="1"/>
</dbReference>
<dbReference type="InterPro" id="IPR050901">
    <property type="entry name" value="BP-dep_ABC_trans_perm"/>
</dbReference>
<feature type="transmembrane region" description="Helical" evidence="9">
    <location>
        <begin position="79"/>
        <end position="99"/>
    </location>
</feature>